<dbReference type="SUPFAM" id="SSF48113">
    <property type="entry name" value="Heme-dependent peroxidases"/>
    <property type="match status" value="1"/>
</dbReference>
<dbReference type="Gene3D" id="1.10.640.10">
    <property type="entry name" value="Haem peroxidase domain superfamily, animal type"/>
    <property type="match status" value="1"/>
</dbReference>
<evidence type="ECO:0000313" key="9">
    <source>
        <dbReference type="EMBL" id="CDW45720.1"/>
    </source>
</evidence>
<evidence type="ECO:0000256" key="4">
    <source>
        <dbReference type="ARBA" id="ARBA00022729"/>
    </source>
</evidence>
<evidence type="ECO:0000256" key="8">
    <source>
        <dbReference type="SAM" id="SignalP"/>
    </source>
</evidence>
<feature type="signal peptide" evidence="8">
    <location>
        <begin position="1"/>
        <end position="30"/>
    </location>
</feature>
<evidence type="ECO:0000256" key="2">
    <source>
        <dbReference type="ARBA" id="ARBA00022525"/>
    </source>
</evidence>
<comment type="subcellular location">
    <subcellularLocation>
        <location evidence="1">Secreted</location>
    </subcellularLocation>
</comment>
<evidence type="ECO:0000256" key="5">
    <source>
        <dbReference type="ARBA" id="ARBA00023180"/>
    </source>
</evidence>
<keyword evidence="6" id="KW-0479">Metal-binding</keyword>
<dbReference type="GO" id="GO:0006979">
    <property type="term" value="P:response to oxidative stress"/>
    <property type="evidence" value="ECO:0007669"/>
    <property type="project" value="InterPro"/>
</dbReference>
<evidence type="ECO:0000256" key="3">
    <source>
        <dbReference type="ARBA" id="ARBA00022559"/>
    </source>
</evidence>
<feature type="chain" id="PRO_5005489171" evidence="8">
    <location>
        <begin position="31"/>
        <end position="712"/>
    </location>
</feature>
<dbReference type="PANTHER" id="PTHR11475:SF4">
    <property type="entry name" value="CHORION PEROXIDASE"/>
    <property type="match status" value="1"/>
</dbReference>
<dbReference type="InterPro" id="IPR010255">
    <property type="entry name" value="Haem_peroxidase_sf"/>
</dbReference>
<reference evidence="9" key="1">
    <citation type="submission" date="2014-05" db="EMBL/GenBank/DDBJ databases">
        <authorList>
            <person name="Chronopoulou M."/>
        </authorList>
    </citation>
    <scope>NUCLEOTIDE SEQUENCE</scope>
    <source>
        <tissue evidence="9">Whole organism</tissue>
    </source>
</reference>
<dbReference type="OrthoDB" id="6505174at2759"/>
<name>A0A0K2V5V7_LEPSM</name>
<protein>
    <submittedName>
        <fullName evidence="9">Uncharacterized protein</fullName>
    </submittedName>
</protein>
<dbReference type="GO" id="GO:0020037">
    <property type="term" value="F:heme binding"/>
    <property type="evidence" value="ECO:0007669"/>
    <property type="project" value="InterPro"/>
</dbReference>
<dbReference type="AlphaFoldDB" id="A0A0K2V5V7"/>
<keyword evidence="3" id="KW-0575">Peroxidase</keyword>
<dbReference type="GO" id="GO:0004601">
    <property type="term" value="F:peroxidase activity"/>
    <property type="evidence" value="ECO:0007669"/>
    <property type="project" value="UniProtKB-KW"/>
</dbReference>
<keyword evidence="2" id="KW-0964">Secreted</keyword>
<dbReference type="InterPro" id="IPR019791">
    <property type="entry name" value="Haem_peroxidase_animal"/>
</dbReference>
<dbReference type="GO" id="GO:0046872">
    <property type="term" value="F:metal ion binding"/>
    <property type="evidence" value="ECO:0007669"/>
    <property type="project" value="UniProtKB-KW"/>
</dbReference>
<evidence type="ECO:0000256" key="7">
    <source>
        <dbReference type="SAM" id="MobiDB-lite"/>
    </source>
</evidence>
<organism evidence="9">
    <name type="scientific">Lepeophtheirus salmonis</name>
    <name type="common">Salmon louse</name>
    <name type="synonym">Caligus salmonis</name>
    <dbReference type="NCBI Taxonomy" id="72036"/>
    <lineage>
        <taxon>Eukaryota</taxon>
        <taxon>Metazoa</taxon>
        <taxon>Ecdysozoa</taxon>
        <taxon>Arthropoda</taxon>
        <taxon>Crustacea</taxon>
        <taxon>Multicrustacea</taxon>
        <taxon>Hexanauplia</taxon>
        <taxon>Copepoda</taxon>
        <taxon>Siphonostomatoida</taxon>
        <taxon>Caligidae</taxon>
        <taxon>Lepeophtheirus</taxon>
    </lineage>
</organism>
<keyword evidence="3" id="KW-0560">Oxidoreductase</keyword>
<keyword evidence="4 8" id="KW-0732">Signal</keyword>
<keyword evidence="6" id="KW-0408">Iron</keyword>
<accession>A0A0K2V5V7</accession>
<feature type="compositionally biased region" description="Basic and acidic residues" evidence="7">
    <location>
        <begin position="113"/>
        <end position="122"/>
    </location>
</feature>
<feature type="region of interest" description="Disordered" evidence="7">
    <location>
        <begin position="90"/>
        <end position="122"/>
    </location>
</feature>
<evidence type="ECO:0000256" key="1">
    <source>
        <dbReference type="ARBA" id="ARBA00004613"/>
    </source>
</evidence>
<dbReference type="PROSITE" id="PS50292">
    <property type="entry name" value="PEROXIDASE_3"/>
    <property type="match status" value="1"/>
</dbReference>
<dbReference type="GO" id="GO:0005576">
    <property type="term" value="C:extracellular region"/>
    <property type="evidence" value="ECO:0007669"/>
    <property type="project" value="UniProtKB-SubCell"/>
</dbReference>
<dbReference type="PANTHER" id="PTHR11475">
    <property type="entry name" value="OXIDASE/PEROXIDASE"/>
    <property type="match status" value="1"/>
</dbReference>
<dbReference type="EMBL" id="HACA01028359">
    <property type="protein sequence ID" value="CDW45720.1"/>
    <property type="molecule type" value="Transcribed_RNA"/>
</dbReference>
<evidence type="ECO:0000256" key="6">
    <source>
        <dbReference type="PIRSR" id="PIRSR619791-2"/>
    </source>
</evidence>
<sequence length="712" mass="80793">MKYHSEYREFSPSLLSFLIIVTSLLHTSSGQEGSLGNCFIKSRPIDEPRRCDENARYRTISGRCNNIHNSEWGSTGSTFNRLIPDAYQDRRSIPRGGRHPSALPNPRWISQRNHPDNDKPDHRFTHMVMQFGQFLDHDLSLAPKDESTDCCESEVQRDDCFTIPIPSPDRFYSWVNSSAQCLNLLRSHHVCGTIIREQYNILTSYVDASHIYGSDQTMAAVLRTYKDGRLHVNPDNDQLPTKVQLNLRPNTRLLRPEKESDFVAGDNRVNEHPFLSSMHVIFLREHNKIARGLKKYLPVELRTDEIIYQETRRLVAAEFQNIVYGEFLPTVLGVDYMKKYNLIVTEESTYRVNVNAGMINSFVTAAYRFGHSMINGMFKLVSQRGISTVAKTKNSKNDIFWLWRLREVFDGQSIRGATLPIENMIDGLITQKPQTCDAFFTTEVTDHLFQKNSRRQNFGEDLLAINIQRGRDHGIPSYNNYRKLCGLEVLTSWSRRPKELASDYWSQLESVYNNVDDIDLYVGGIAELNVRGGVVGPTFACIIGEQFSRLKDGDRFFYTHKSNSALRVRGLETVAKKEILKRSLGDIICGCTSLKIIQKWVTLQPNEDYNPTQFCNNKVGLNFEAIAQEIAKSLSKNNGESERIVGGRSLPTFGFTSSPTKTVRFTPNDAININNPIKSSSSSSSSSSGVGFQSLSSSSSFTPLIFKSSRKI</sequence>
<dbReference type="CDD" id="cd09823">
    <property type="entry name" value="peroxinectin_like"/>
    <property type="match status" value="1"/>
</dbReference>
<feature type="binding site" description="axial binding residue" evidence="6">
    <location>
        <position position="371"/>
    </location>
    <ligand>
        <name>heme b</name>
        <dbReference type="ChEBI" id="CHEBI:60344"/>
    </ligand>
    <ligandPart>
        <name>Fe</name>
        <dbReference type="ChEBI" id="CHEBI:18248"/>
    </ligandPart>
</feature>
<keyword evidence="5" id="KW-0325">Glycoprotein</keyword>
<dbReference type="PRINTS" id="PR00457">
    <property type="entry name" value="ANPEROXIDASE"/>
</dbReference>
<dbReference type="FunFam" id="1.10.640.10:FF:000003">
    <property type="entry name" value="chorion peroxidase"/>
    <property type="match status" value="1"/>
</dbReference>
<dbReference type="InterPro" id="IPR037120">
    <property type="entry name" value="Haem_peroxidase_sf_animal"/>
</dbReference>
<keyword evidence="6" id="KW-0349">Heme</keyword>
<dbReference type="Pfam" id="PF03098">
    <property type="entry name" value="An_peroxidase"/>
    <property type="match status" value="1"/>
</dbReference>
<proteinExistence type="predicted"/>